<feature type="chain" id="PRO_5011332785" evidence="2">
    <location>
        <begin position="31"/>
        <end position="476"/>
    </location>
</feature>
<dbReference type="GO" id="GO:0016020">
    <property type="term" value="C:membrane"/>
    <property type="evidence" value="ECO:0007669"/>
    <property type="project" value="InterPro"/>
</dbReference>
<dbReference type="GO" id="GO:0015288">
    <property type="term" value="F:porin activity"/>
    <property type="evidence" value="ECO:0007669"/>
    <property type="project" value="InterPro"/>
</dbReference>
<evidence type="ECO:0000256" key="1">
    <source>
        <dbReference type="ARBA" id="ARBA00008769"/>
    </source>
</evidence>
<comment type="similarity">
    <text evidence="1 2">Belongs to the OprB family.</text>
</comment>
<dbReference type="InterPro" id="IPR007049">
    <property type="entry name" value="Carb-sel_porin_OprB"/>
</dbReference>
<dbReference type="STRING" id="938405.SAMN02927895_04018"/>
<evidence type="ECO:0000256" key="2">
    <source>
        <dbReference type="RuleBase" id="RU363072"/>
    </source>
</evidence>
<feature type="signal peptide" evidence="2">
    <location>
        <begin position="1"/>
        <end position="30"/>
    </location>
</feature>
<keyword evidence="2" id="KW-0732">Signal</keyword>
<dbReference type="EMBL" id="FMZX01000014">
    <property type="protein sequence ID" value="SDD91790.1"/>
    <property type="molecule type" value="Genomic_DNA"/>
</dbReference>
<dbReference type="GO" id="GO:0008643">
    <property type="term" value="P:carbohydrate transport"/>
    <property type="evidence" value="ECO:0007669"/>
    <property type="project" value="InterPro"/>
</dbReference>
<dbReference type="AlphaFoldDB" id="A0A1G6YN95"/>
<protein>
    <submittedName>
        <fullName evidence="3">Carbohydrate-selective porin, OprB family</fullName>
    </submittedName>
</protein>
<keyword evidence="4" id="KW-1185">Reference proteome</keyword>
<proteinExistence type="inferred from homology"/>
<sequence>MPLPPSRSLFRAIRRRLAGAALALAAPAFASLAGPAAAQGYGSAAVANIGPPEAALFPDLAALQDRLEDEGWLLRGQATFILQGNTRFNSPYRGAGSLSPAANARNTLSTDLLLGRRLWRGAEVIVDASVTRGFGLSNSTGAAAFPNNEAFRLGSSEPTFFVPRAFLRQTIALSGDTVPDDEDPLRFNGPMPRERLTLTIGKFSVWDIFDDNLYAHDARTQFINWALVGAGAFDFSADARGWTYGAALEWENGNWAIRAGAFQVARRVNGLFMDPGVTRAWQVIGQVDRFYEIGGRAGAVRLLYGASRTRQSNWGELFENGFDTFDKNPAGYRLKQMLALNMEQALTEDLGAFLRLSWNDGRTQNWMFTEMDRAVSAGLSLRGLRWGREADTVGLGTNIGWISAGRRQYLAAGGIGFITGDGRLNYSPEWSTELYYDARIAPGLNLALNYQLIANPAYNADRGPVNVFALRTRIAF</sequence>
<accession>A0A1G6YN95</accession>
<organism evidence="3 4">
    <name type="scientific">Belnapia rosea</name>
    <dbReference type="NCBI Taxonomy" id="938405"/>
    <lineage>
        <taxon>Bacteria</taxon>
        <taxon>Pseudomonadati</taxon>
        <taxon>Pseudomonadota</taxon>
        <taxon>Alphaproteobacteria</taxon>
        <taxon>Acetobacterales</taxon>
        <taxon>Roseomonadaceae</taxon>
        <taxon>Belnapia</taxon>
    </lineage>
</organism>
<dbReference type="RefSeq" id="WP_090664383.1">
    <property type="nucleotide sequence ID" value="NZ_FMZX01000014.1"/>
</dbReference>
<reference evidence="3 4" key="1">
    <citation type="submission" date="2016-10" db="EMBL/GenBank/DDBJ databases">
        <authorList>
            <person name="de Groot N.N."/>
        </authorList>
    </citation>
    <scope>NUCLEOTIDE SEQUENCE [LARGE SCALE GENOMIC DNA]</scope>
    <source>
        <strain evidence="3 4">CPCC 100156</strain>
    </source>
</reference>
<dbReference type="Proteomes" id="UP000198925">
    <property type="component" value="Unassembled WGS sequence"/>
</dbReference>
<dbReference type="Pfam" id="PF04966">
    <property type="entry name" value="OprB"/>
    <property type="match status" value="1"/>
</dbReference>
<name>A0A1G6YN95_9PROT</name>
<dbReference type="InterPro" id="IPR038673">
    <property type="entry name" value="OprB_sf"/>
</dbReference>
<dbReference type="Gene3D" id="2.40.160.180">
    <property type="entry name" value="Carbohydrate-selective porin OprB"/>
    <property type="match status" value="1"/>
</dbReference>
<evidence type="ECO:0000313" key="4">
    <source>
        <dbReference type="Proteomes" id="UP000198925"/>
    </source>
</evidence>
<evidence type="ECO:0000313" key="3">
    <source>
        <dbReference type="EMBL" id="SDD91790.1"/>
    </source>
</evidence>
<gene>
    <name evidence="3" type="ORF">SAMN04487779_1014119</name>
</gene>